<feature type="domain" description="Tr-type G" evidence="13">
    <location>
        <begin position="651"/>
        <end position="860"/>
    </location>
</feature>
<evidence type="ECO:0000256" key="5">
    <source>
        <dbReference type="ARBA" id="ARBA00022801"/>
    </source>
</evidence>
<dbReference type="SUPFAM" id="SSF50465">
    <property type="entry name" value="EF-Tu/eEF-1alpha/eIF2-gamma C-terminal domain"/>
    <property type="match status" value="1"/>
</dbReference>
<dbReference type="Proteomes" id="UP000092993">
    <property type="component" value="Unassembled WGS sequence"/>
</dbReference>
<proteinExistence type="inferred from homology"/>
<dbReference type="Pfam" id="PF00009">
    <property type="entry name" value="GTP_EFTU"/>
    <property type="match status" value="1"/>
</dbReference>
<feature type="region of interest" description="Disordered" evidence="12">
    <location>
        <begin position="274"/>
        <end position="368"/>
    </location>
</feature>
<protein>
    <recommendedName>
        <fullName evidence="11">Elongation factor 1 alpha-like protein</fullName>
    </recommendedName>
</protein>
<name>A0A1C7MI78_GRIFR</name>
<dbReference type="OMA" id="THHRVIT"/>
<dbReference type="InterPro" id="IPR009001">
    <property type="entry name" value="Transl_elong_EF1A/Init_IF2_C"/>
</dbReference>
<feature type="region of interest" description="Disordered" evidence="12">
    <location>
        <begin position="380"/>
        <end position="445"/>
    </location>
</feature>
<dbReference type="GO" id="GO:1990533">
    <property type="term" value="C:Dom34-Hbs1 complex"/>
    <property type="evidence" value="ECO:0007669"/>
    <property type="project" value="UniProtKB-ARBA"/>
</dbReference>
<feature type="compositionally biased region" description="Low complexity" evidence="12">
    <location>
        <begin position="351"/>
        <end position="368"/>
    </location>
</feature>
<dbReference type="PROSITE" id="PS51722">
    <property type="entry name" value="G_TR_2"/>
    <property type="match status" value="1"/>
</dbReference>
<comment type="subunit">
    <text evidence="10">Component of the Dom34-Hbs1 complex, also named Pelota-HBS1L complex, composed of dom34 and hbs1.</text>
</comment>
<reference evidence="14 15" key="1">
    <citation type="submission" date="2016-03" db="EMBL/GenBank/DDBJ databases">
        <title>Whole genome sequencing of Grifola frondosa 9006-11.</title>
        <authorList>
            <person name="Min B."/>
            <person name="Park H."/>
            <person name="Kim J.-G."/>
            <person name="Cho H."/>
            <person name="Oh Y.-L."/>
            <person name="Kong W.-S."/>
            <person name="Choi I.-G."/>
        </authorList>
    </citation>
    <scope>NUCLEOTIDE SEQUENCE [LARGE SCALE GENOMIC DNA]</scope>
    <source>
        <strain evidence="14 15">9006-11</strain>
    </source>
</reference>
<dbReference type="STRING" id="5627.A0A1C7MI78"/>
<dbReference type="CDD" id="cd04093">
    <property type="entry name" value="HBS1_C_III"/>
    <property type="match status" value="1"/>
</dbReference>
<evidence type="ECO:0000256" key="3">
    <source>
        <dbReference type="ARBA" id="ARBA00022490"/>
    </source>
</evidence>
<dbReference type="EMBL" id="LUGG01000003">
    <property type="protein sequence ID" value="OBZ76119.1"/>
    <property type="molecule type" value="Genomic_DNA"/>
</dbReference>
<evidence type="ECO:0000256" key="4">
    <source>
        <dbReference type="ARBA" id="ARBA00022741"/>
    </source>
</evidence>
<feature type="compositionally biased region" description="Polar residues" evidence="12">
    <location>
        <begin position="277"/>
        <end position="291"/>
    </location>
</feature>
<evidence type="ECO:0000256" key="1">
    <source>
        <dbReference type="ARBA" id="ARBA00004496"/>
    </source>
</evidence>
<dbReference type="InterPro" id="IPR015033">
    <property type="entry name" value="HBS1-like_N"/>
</dbReference>
<feature type="compositionally biased region" description="Basic and acidic residues" evidence="12">
    <location>
        <begin position="162"/>
        <end position="171"/>
    </location>
</feature>
<evidence type="ECO:0000313" key="14">
    <source>
        <dbReference type="EMBL" id="OBZ76119.1"/>
    </source>
</evidence>
<comment type="catalytic activity">
    <reaction evidence="9">
        <text>GTP + H2O = GDP + phosphate + H(+)</text>
        <dbReference type="Rhea" id="RHEA:19669"/>
        <dbReference type="ChEBI" id="CHEBI:15377"/>
        <dbReference type="ChEBI" id="CHEBI:15378"/>
        <dbReference type="ChEBI" id="CHEBI:37565"/>
        <dbReference type="ChEBI" id="CHEBI:43474"/>
        <dbReference type="ChEBI" id="CHEBI:58189"/>
    </reaction>
    <physiologicalReaction direction="left-to-right" evidence="9">
        <dbReference type="Rhea" id="RHEA:19670"/>
    </physiologicalReaction>
</comment>
<feature type="compositionally biased region" description="Polar residues" evidence="12">
    <location>
        <begin position="390"/>
        <end position="410"/>
    </location>
</feature>
<dbReference type="GO" id="GO:0005829">
    <property type="term" value="C:cytosol"/>
    <property type="evidence" value="ECO:0007669"/>
    <property type="project" value="GOC"/>
</dbReference>
<dbReference type="InterPro" id="IPR009000">
    <property type="entry name" value="Transl_B-barrel_sf"/>
</dbReference>
<keyword evidence="5" id="KW-0378">Hydrolase</keyword>
<dbReference type="InterPro" id="IPR050100">
    <property type="entry name" value="TRAFAC_GTPase_members"/>
</dbReference>
<dbReference type="Pfam" id="PF22594">
    <property type="entry name" value="GTP-eEF1A_C"/>
    <property type="match status" value="1"/>
</dbReference>
<dbReference type="InterPro" id="IPR027417">
    <property type="entry name" value="P-loop_NTPase"/>
</dbReference>
<evidence type="ECO:0000313" key="15">
    <source>
        <dbReference type="Proteomes" id="UP000092993"/>
    </source>
</evidence>
<dbReference type="OrthoDB" id="342024at2759"/>
<comment type="caution">
    <text evidence="14">The sequence shown here is derived from an EMBL/GenBank/DDBJ whole genome shotgun (WGS) entry which is preliminary data.</text>
</comment>
<dbReference type="FunFam" id="3.40.50.300:FF:000204">
    <property type="entry name" value="Translation elongation factor Tu"/>
    <property type="match status" value="1"/>
</dbReference>
<evidence type="ECO:0000256" key="8">
    <source>
        <dbReference type="ARBA" id="ARBA00023134"/>
    </source>
</evidence>
<keyword evidence="3" id="KW-0963">Cytoplasm</keyword>
<keyword evidence="8" id="KW-0342">GTP-binding</keyword>
<dbReference type="GO" id="GO:0003924">
    <property type="term" value="F:GTPase activity"/>
    <property type="evidence" value="ECO:0007669"/>
    <property type="project" value="InterPro"/>
</dbReference>
<dbReference type="InterPro" id="IPR054696">
    <property type="entry name" value="GTP-eEF1A_C"/>
</dbReference>
<feature type="region of interest" description="Disordered" evidence="12">
    <location>
        <begin position="154"/>
        <end position="174"/>
    </location>
</feature>
<dbReference type="PRINTS" id="PR00315">
    <property type="entry name" value="ELONGATNFCT"/>
</dbReference>
<gene>
    <name evidence="14" type="primary">HBS1L</name>
    <name evidence="14" type="ORF">A0H81_03689</name>
</gene>
<sequence length="1055" mass="113383">MSRHRFVRNIDIGEELEDDALSDGADDDLSPEDYEQMINGLEQIRTTIGSAEESGLSDADIKEALYHYYFDVQRSVAWLLEEQDRKIAARDRRDVDGKPLPMIPADEEDDFADRQAWTRPASTSGRTNIPLIRLSQQEPLELYETASEDVVPKSSRLSTITERTETEDKIKISPAPPMIPVITLTVQPASARQSQATFPSSSTTDYGQPLESQQFDPNDLRPSPSDSALQPLSPYESAPPATPALSDAPSSSSTIRPPKVSVEVAPVEVLPDIPDYQSKSSLYPKQANPSQGLLPAKSLRSAGSGSEKTSKLSSLASSRSSASSVSSRSYTLDTSSVVTYPALRPSSGSVLSLGSDKSPSTSPSSISLHVRRAIQTALDLEAVDRKSPTEAPSSVTPSQRPSITHTSVKSTAPIAQISSDDVTNPTAATPQAPISPAGQAQTLDAKAEETVCRPAEPWLNIPQSRTEYLTPTANGSTATTAITTTYQSLGSLLTSRQSSLPPSILPPAPVATPLKAVRSAEPKQSKLAMKSKKAHLRLEPEPEEPVAAPQLPMFLLKDTRTSAKEREKALKSTPSKKATDSRSSSSASSRAASPAPNKAHKKATVGPSPKPPMSTQEETPPVEEPVKPPVALEKLLEEVRNSLSAENKAEKQSLSLVVIGHVDAGKSTLMGRLLYELGRVDERARVANERASSKMGKGSFSWAWELDGTQEERERQVTILDAPGHKDFVPNMISGASQADSALLVVDAATGEFEAGFERGGQTREHLLLVRSLGVGQVIVAVNKLDQVQWSRARYEEICTILRPFLVQSGFLPSKTKFVPVGAMEGINLVTRGKEAKALSEWYQGSALVDLLDELEPPVRDIMAPLRFPISNVFKGQGSGTTVSGRVCGGIVAVGERLRILPGDESATVKAIESDDKSLEWAASGSNVTLSLVAVDPVNLNIARIIVFDIQVPITTGTSVELYHHSHDVPAAISRLISTLDRSSGNVTKNNPRVLVKNSYAEVEITIRTSSYSGAVSSTRPIPLEPFAVNKEMGRILVRRGGETISAGIVLDIKS</sequence>
<dbReference type="GO" id="GO:0006417">
    <property type="term" value="P:regulation of translation"/>
    <property type="evidence" value="ECO:0007669"/>
    <property type="project" value="UniProtKB-KW"/>
</dbReference>
<feature type="compositionally biased region" description="Low complexity" evidence="12">
    <location>
        <begin position="311"/>
        <end position="329"/>
    </location>
</feature>
<comment type="subcellular location">
    <subcellularLocation>
        <location evidence="1">Cytoplasm</location>
    </subcellularLocation>
</comment>
<keyword evidence="4" id="KW-0547">Nucleotide-binding</keyword>
<dbReference type="PANTHER" id="PTHR23115">
    <property type="entry name" value="TRANSLATION FACTOR"/>
    <property type="match status" value="1"/>
</dbReference>
<dbReference type="GO" id="GO:0002184">
    <property type="term" value="P:cytoplasmic translational termination"/>
    <property type="evidence" value="ECO:0007669"/>
    <property type="project" value="UniProtKB-ARBA"/>
</dbReference>
<evidence type="ECO:0000256" key="11">
    <source>
        <dbReference type="ARBA" id="ARBA00074866"/>
    </source>
</evidence>
<feature type="compositionally biased region" description="Low complexity" evidence="12">
    <location>
        <begin position="581"/>
        <end position="596"/>
    </location>
</feature>
<dbReference type="GO" id="GO:0005525">
    <property type="term" value="F:GTP binding"/>
    <property type="evidence" value="ECO:0007669"/>
    <property type="project" value="UniProtKB-KW"/>
</dbReference>
<evidence type="ECO:0000256" key="7">
    <source>
        <dbReference type="ARBA" id="ARBA00022917"/>
    </source>
</evidence>
<evidence type="ECO:0000256" key="10">
    <source>
        <dbReference type="ARBA" id="ARBA00063537"/>
    </source>
</evidence>
<dbReference type="FunFam" id="2.40.30.10:FF:000020">
    <property type="entry name" value="Translation elongation factor EF-1"/>
    <property type="match status" value="1"/>
</dbReference>
<accession>A0A1C7MI78</accession>
<evidence type="ECO:0000259" key="13">
    <source>
        <dbReference type="PROSITE" id="PS51722"/>
    </source>
</evidence>
<dbReference type="Gene3D" id="2.40.30.10">
    <property type="entry name" value="Translation factors"/>
    <property type="match status" value="2"/>
</dbReference>
<keyword evidence="15" id="KW-1185">Reference proteome</keyword>
<organism evidence="14 15">
    <name type="scientific">Grifola frondosa</name>
    <name type="common">Maitake</name>
    <name type="synonym">Polyporus frondosus</name>
    <dbReference type="NCBI Taxonomy" id="5627"/>
    <lineage>
        <taxon>Eukaryota</taxon>
        <taxon>Fungi</taxon>
        <taxon>Dikarya</taxon>
        <taxon>Basidiomycota</taxon>
        <taxon>Agaricomycotina</taxon>
        <taxon>Agaricomycetes</taxon>
        <taxon>Polyporales</taxon>
        <taxon>Grifolaceae</taxon>
        <taxon>Grifola</taxon>
    </lineage>
</organism>
<evidence type="ECO:0000256" key="2">
    <source>
        <dbReference type="ARBA" id="ARBA00007249"/>
    </source>
</evidence>
<dbReference type="CDD" id="cd01883">
    <property type="entry name" value="EF1_alpha"/>
    <property type="match status" value="1"/>
</dbReference>
<feature type="region of interest" description="Disordered" evidence="12">
    <location>
        <begin position="494"/>
        <end position="626"/>
    </location>
</feature>
<evidence type="ECO:0000256" key="9">
    <source>
        <dbReference type="ARBA" id="ARBA00049117"/>
    </source>
</evidence>
<dbReference type="AlphaFoldDB" id="A0A1C7MI78"/>
<feature type="compositionally biased region" description="Polar residues" evidence="12">
    <location>
        <begin position="416"/>
        <end position="429"/>
    </location>
</feature>
<dbReference type="CDD" id="cd16267">
    <property type="entry name" value="HBS1-like_II"/>
    <property type="match status" value="1"/>
</dbReference>
<evidence type="ECO:0000256" key="12">
    <source>
        <dbReference type="SAM" id="MobiDB-lite"/>
    </source>
</evidence>
<feature type="compositionally biased region" description="Polar residues" evidence="12">
    <location>
        <begin position="190"/>
        <end position="216"/>
    </location>
</feature>
<dbReference type="Gene3D" id="3.40.50.300">
    <property type="entry name" value="P-loop containing nucleotide triphosphate hydrolases"/>
    <property type="match status" value="1"/>
</dbReference>
<dbReference type="SUPFAM" id="SSF52540">
    <property type="entry name" value="P-loop containing nucleoside triphosphate hydrolases"/>
    <property type="match status" value="1"/>
</dbReference>
<evidence type="ECO:0000256" key="6">
    <source>
        <dbReference type="ARBA" id="ARBA00022845"/>
    </source>
</evidence>
<comment type="similarity">
    <text evidence="2">Belongs to the TRAFAC class translation factor GTPase superfamily. Classic translation factor GTPase family. EF-Tu/EF-1A subfamily.</text>
</comment>
<keyword evidence="7" id="KW-0648">Protein biosynthesis</keyword>
<dbReference type="Pfam" id="PF08938">
    <property type="entry name" value="HBS1_N"/>
    <property type="match status" value="1"/>
</dbReference>
<feature type="compositionally biased region" description="Basic and acidic residues" evidence="12">
    <location>
        <begin position="557"/>
        <end position="570"/>
    </location>
</feature>
<dbReference type="InterPro" id="IPR000795">
    <property type="entry name" value="T_Tr_GTP-bd_dom"/>
</dbReference>
<feature type="region of interest" description="Disordered" evidence="12">
    <location>
        <begin position="190"/>
        <end position="259"/>
    </location>
</feature>
<dbReference type="SUPFAM" id="SSF50447">
    <property type="entry name" value="Translation proteins"/>
    <property type="match status" value="1"/>
</dbReference>
<keyword evidence="6" id="KW-0810">Translation regulation</keyword>